<evidence type="ECO:0000259" key="14">
    <source>
        <dbReference type="PROSITE" id="PS50980"/>
    </source>
</evidence>
<keyword evidence="6 13" id="KW-0863">Zinc-finger</keyword>
<dbReference type="PANTHER" id="PTHR42995">
    <property type="entry name" value="ACETYL-COENZYME A CARBOXYLASE CARBOXYL TRANSFERASE SUBUNIT BETA, CHLOROPLASTIC"/>
    <property type="match status" value="1"/>
</dbReference>
<evidence type="ECO:0000313" key="16">
    <source>
        <dbReference type="Proteomes" id="UP000231267"/>
    </source>
</evidence>
<dbReference type="HAMAP" id="MF_01395">
    <property type="entry name" value="AcetylCoA_CT_beta"/>
    <property type="match status" value="1"/>
</dbReference>
<keyword evidence="10 13" id="KW-0443">Lipid metabolism</keyword>
<feature type="zinc finger region" description="C4-type" evidence="13">
    <location>
        <begin position="28"/>
        <end position="50"/>
    </location>
</feature>
<keyword evidence="2 13" id="KW-0444">Lipid biosynthesis</keyword>
<dbReference type="Gene3D" id="3.90.226.10">
    <property type="entry name" value="2-enoyl-CoA Hydratase, Chain A, domain 1"/>
    <property type="match status" value="1"/>
</dbReference>
<comment type="caution">
    <text evidence="15">The sequence shown here is derived from an EMBL/GenBank/DDBJ whole genome shotgun (WGS) entry which is preliminary data.</text>
</comment>
<dbReference type="GO" id="GO:0008270">
    <property type="term" value="F:zinc ion binding"/>
    <property type="evidence" value="ECO:0007669"/>
    <property type="project" value="UniProtKB-UniRule"/>
</dbReference>
<dbReference type="InterPro" id="IPR041010">
    <property type="entry name" value="Znf-ACC"/>
</dbReference>
<comment type="subcellular location">
    <subcellularLocation>
        <location evidence="1 13">Cytoplasm</location>
    </subcellularLocation>
</comment>
<dbReference type="EMBL" id="PFGP01000152">
    <property type="protein sequence ID" value="PIW65804.1"/>
    <property type="molecule type" value="Genomic_DNA"/>
</dbReference>
<evidence type="ECO:0000256" key="4">
    <source>
        <dbReference type="ARBA" id="ARBA00022723"/>
    </source>
</evidence>
<feature type="binding site" evidence="13">
    <location>
        <position position="47"/>
    </location>
    <ligand>
        <name>Zn(2+)</name>
        <dbReference type="ChEBI" id="CHEBI:29105"/>
    </ligand>
</feature>
<dbReference type="InterPro" id="IPR029045">
    <property type="entry name" value="ClpP/crotonase-like_dom_sf"/>
</dbReference>
<keyword evidence="4 13" id="KW-0479">Metal-binding</keyword>
<accession>A0A2J0LG20</accession>
<evidence type="ECO:0000256" key="6">
    <source>
        <dbReference type="ARBA" id="ARBA00022771"/>
    </source>
</evidence>
<dbReference type="InterPro" id="IPR034733">
    <property type="entry name" value="AcCoA_carboxyl_beta"/>
</dbReference>
<evidence type="ECO:0000256" key="13">
    <source>
        <dbReference type="HAMAP-Rule" id="MF_01395"/>
    </source>
</evidence>
<feature type="binding site" evidence="13">
    <location>
        <position position="50"/>
    </location>
    <ligand>
        <name>Zn(2+)</name>
        <dbReference type="ChEBI" id="CHEBI:29105"/>
    </ligand>
</feature>
<dbReference type="NCBIfam" id="TIGR00515">
    <property type="entry name" value="accD"/>
    <property type="match status" value="1"/>
</dbReference>
<dbReference type="InterPro" id="IPR000438">
    <property type="entry name" value="Acetyl_CoA_COase_Trfase_b_su"/>
</dbReference>
<dbReference type="UniPathway" id="UPA00655">
    <property type="reaction ID" value="UER00711"/>
</dbReference>
<dbReference type="GO" id="GO:0016743">
    <property type="term" value="F:carboxyl- or carbamoyltransferase activity"/>
    <property type="evidence" value="ECO:0007669"/>
    <property type="project" value="UniProtKB-UniRule"/>
</dbReference>
<sequence length="283" mass="31245">MAIFGKPKYTIVKVAKKKDMPADLWTKCPECSQLTYNKALEENFKVCPKCGYHFTMGAHERIKLLFDEETFTEMDTDMHSVDILKFTGTKSYMDKIRSDSIATSLKEAVVTGKGKLDSVPVVFGVTDSRFIMGSMGSVVGEKLTRAIELATKEKLPVIIVSGSGGGARMYEGILSLMQMAKTSAALAKHSEAKLLFISVLTNPTMAGVMASFASLGDVIIAEPKALIGFTGPRVIEQTIHKKLPEGFQRSEFMMDHGMIDIVINRKQLKETLSKLLDYLNNKK</sequence>
<comment type="subunit">
    <text evidence="13">Acetyl-CoA carboxylase is a heterohexamer composed of biotin carboxyl carrier protein (AccB), biotin carboxylase (AccC) and two subunits each of ACCase subunit alpha (AccA) and ACCase subunit beta (AccD).</text>
</comment>
<dbReference type="SUPFAM" id="SSF52096">
    <property type="entry name" value="ClpP/crotonase"/>
    <property type="match status" value="1"/>
</dbReference>
<comment type="similarity">
    <text evidence="13">Belongs to the AccD/PCCB family.</text>
</comment>
<dbReference type="Pfam" id="PF01039">
    <property type="entry name" value="Carboxyl_trans"/>
    <property type="match status" value="1"/>
</dbReference>
<dbReference type="PROSITE" id="PS50980">
    <property type="entry name" value="COA_CT_NTER"/>
    <property type="match status" value="1"/>
</dbReference>
<evidence type="ECO:0000313" key="15">
    <source>
        <dbReference type="EMBL" id="PIW65804.1"/>
    </source>
</evidence>
<keyword evidence="11 13" id="KW-0275">Fatty acid biosynthesis</keyword>
<dbReference type="GO" id="GO:0003989">
    <property type="term" value="F:acetyl-CoA carboxylase activity"/>
    <property type="evidence" value="ECO:0007669"/>
    <property type="project" value="InterPro"/>
</dbReference>
<evidence type="ECO:0000256" key="3">
    <source>
        <dbReference type="ARBA" id="ARBA00022679"/>
    </source>
</evidence>
<evidence type="ECO:0000256" key="11">
    <source>
        <dbReference type="ARBA" id="ARBA00023160"/>
    </source>
</evidence>
<comment type="cofactor">
    <cofactor evidence="13">
        <name>Zn(2+)</name>
        <dbReference type="ChEBI" id="CHEBI:29105"/>
    </cofactor>
    <text evidence="13">Binds 1 zinc ion per subunit.</text>
</comment>
<dbReference type="Pfam" id="PF17848">
    <property type="entry name" value="Zn_ribbon_ACC"/>
    <property type="match status" value="1"/>
</dbReference>
<evidence type="ECO:0000256" key="5">
    <source>
        <dbReference type="ARBA" id="ARBA00022741"/>
    </source>
</evidence>
<name>A0A2J0LG20_9BACT</name>
<dbReference type="PANTHER" id="PTHR42995:SF5">
    <property type="entry name" value="ACETYL-COENZYME A CARBOXYLASE CARBOXYL TRANSFERASE SUBUNIT BETA, CHLOROPLASTIC"/>
    <property type="match status" value="1"/>
</dbReference>
<dbReference type="InterPro" id="IPR011762">
    <property type="entry name" value="COA_CT_N"/>
</dbReference>
<keyword evidence="8 13" id="KW-0862">Zinc</keyword>
<keyword evidence="7 13" id="KW-0276">Fatty acid metabolism</keyword>
<comment type="pathway">
    <text evidence="13">Lipid metabolism; malonyl-CoA biosynthesis; malonyl-CoA from acetyl-CoA: step 1/1.</text>
</comment>
<evidence type="ECO:0000256" key="8">
    <source>
        <dbReference type="ARBA" id="ARBA00022833"/>
    </source>
</evidence>
<keyword evidence="13" id="KW-0963">Cytoplasm</keyword>
<dbReference type="AlphaFoldDB" id="A0A2J0LG20"/>
<keyword evidence="9 13" id="KW-0067">ATP-binding</keyword>
<reference evidence="15 16" key="1">
    <citation type="submission" date="2017-09" db="EMBL/GenBank/DDBJ databases">
        <title>Depth-based differentiation of microbial function through sediment-hosted aquifers and enrichment of novel symbionts in the deep terrestrial subsurface.</title>
        <authorList>
            <person name="Probst A.J."/>
            <person name="Ladd B."/>
            <person name="Jarett J.K."/>
            <person name="Geller-Mcgrath D.E."/>
            <person name="Sieber C.M."/>
            <person name="Emerson J.B."/>
            <person name="Anantharaman K."/>
            <person name="Thomas B.C."/>
            <person name="Malmstrom R."/>
            <person name="Stieglmeier M."/>
            <person name="Klingl A."/>
            <person name="Woyke T."/>
            <person name="Ryan C.M."/>
            <person name="Banfield J.F."/>
        </authorList>
    </citation>
    <scope>NUCLEOTIDE SEQUENCE [LARGE SCALE GENOMIC DNA]</scope>
    <source>
        <strain evidence="15">CG12_big_fil_rev_8_21_14_0_65_43_15</strain>
    </source>
</reference>
<evidence type="ECO:0000256" key="2">
    <source>
        <dbReference type="ARBA" id="ARBA00022516"/>
    </source>
</evidence>
<feature type="domain" description="CoA carboxyltransferase N-terminal" evidence="14">
    <location>
        <begin position="24"/>
        <end position="283"/>
    </location>
</feature>
<evidence type="ECO:0000256" key="1">
    <source>
        <dbReference type="ARBA" id="ARBA00004496"/>
    </source>
</evidence>
<dbReference type="EC" id="2.1.3.15" evidence="13"/>
<evidence type="ECO:0000256" key="10">
    <source>
        <dbReference type="ARBA" id="ARBA00023098"/>
    </source>
</evidence>
<proteinExistence type="inferred from homology"/>
<keyword evidence="3 13" id="KW-0808">Transferase</keyword>
<evidence type="ECO:0000256" key="7">
    <source>
        <dbReference type="ARBA" id="ARBA00022832"/>
    </source>
</evidence>
<protein>
    <recommendedName>
        <fullName evidence="13">Acetyl-coenzyme A carboxylase carboxyl transferase subunit beta</fullName>
        <shortName evidence="13">ACCase subunit beta</shortName>
        <shortName evidence="13">Acetyl-CoA carboxylase carboxyltransferase subunit beta</shortName>
        <ecNumber evidence="13">2.1.3.15</ecNumber>
    </recommendedName>
</protein>
<dbReference type="GO" id="GO:0009317">
    <property type="term" value="C:acetyl-CoA carboxylase complex"/>
    <property type="evidence" value="ECO:0007669"/>
    <property type="project" value="InterPro"/>
</dbReference>
<organism evidence="15 16">
    <name type="scientific">Candidatus Taenaricola geysiri</name>
    <dbReference type="NCBI Taxonomy" id="1974752"/>
    <lineage>
        <taxon>Bacteria</taxon>
        <taxon>Pseudomonadati</taxon>
        <taxon>Candidatus Omnitrophota</taxon>
        <taxon>Candidatus Taenaricola</taxon>
    </lineage>
</organism>
<dbReference type="GO" id="GO:0005524">
    <property type="term" value="F:ATP binding"/>
    <property type="evidence" value="ECO:0007669"/>
    <property type="project" value="UniProtKB-KW"/>
</dbReference>
<dbReference type="Proteomes" id="UP000231267">
    <property type="component" value="Unassembled WGS sequence"/>
</dbReference>
<evidence type="ECO:0000256" key="9">
    <source>
        <dbReference type="ARBA" id="ARBA00022840"/>
    </source>
</evidence>
<gene>
    <name evidence="13" type="primary">accD</name>
    <name evidence="15" type="ORF">COW11_06675</name>
</gene>
<feature type="binding site" evidence="13">
    <location>
        <position position="31"/>
    </location>
    <ligand>
        <name>Zn(2+)</name>
        <dbReference type="ChEBI" id="CHEBI:29105"/>
    </ligand>
</feature>
<keyword evidence="5 13" id="KW-0547">Nucleotide-binding</keyword>
<comment type="catalytic activity">
    <reaction evidence="13">
        <text>N(6)-carboxybiotinyl-L-lysyl-[protein] + acetyl-CoA = N(6)-biotinyl-L-lysyl-[protein] + malonyl-CoA</text>
        <dbReference type="Rhea" id="RHEA:54728"/>
        <dbReference type="Rhea" id="RHEA-COMP:10505"/>
        <dbReference type="Rhea" id="RHEA-COMP:10506"/>
        <dbReference type="ChEBI" id="CHEBI:57288"/>
        <dbReference type="ChEBI" id="CHEBI:57384"/>
        <dbReference type="ChEBI" id="CHEBI:83144"/>
        <dbReference type="ChEBI" id="CHEBI:83145"/>
        <dbReference type="EC" id="2.1.3.15"/>
    </reaction>
</comment>
<evidence type="ECO:0000256" key="12">
    <source>
        <dbReference type="ARBA" id="ARBA00025280"/>
    </source>
</evidence>
<comment type="function">
    <text evidence="12 13">Component of the acetyl coenzyme A carboxylase (ACC) complex. Biotin carboxylase (BC) catalyzes the carboxylation of biotin on its carrier protein (BCCP) and then the CO(2) group is transferred by the transcarboxylase to acetyl-CoA to form malonyl-CoA.</text>
</comment>
<dbReference type="GO" id="GO:0006633">
    <property type="term" value="P:fatty acid biosynthetic process"/>
    <property type="evidence" value="ECO:0007669"/>
    <property type="project" value="UniProtKB-KW"/>
</dbReference>
<dbReference type="PRINTS" id="PR01070">
    <property type="entry name" value="ACCCTRFRASEB"/>
</dbReference>
<dbReference type="GO" id="GO:2001295">
    <property type="term" value="P:malonyl-CoA biosynthetic process"/>
    <property type="evidence" value="ECO:0007669"/>
    <property type="project" value="UniProtKB-UniRule"/>
</dbReference>
<feature type="binding site" evidence="13">
    <location>
        <position position="28"/>
    </location>
    <ligand>
        <name>Zn(2+)</name>
        <dbReference type="ChEBI" id="CHEBI:29105"/>
    </ligand>
</feature>